<dbReference type="SUPFAM" id="SSF47384">
    <property type="entry name" value="Homodimeric domain of signal transducing histidine kinase"/>
    <property type="match status" value="1"/>
</dbReference>
<dbReference type="Pfam" id="PF02518">
    <property type="entry name" value="HATPase_c"/>
    <property type="match status" value="1"/>
</dbReference>
<dbReference type="SMART" id="SM00091">
    <property type="entry name" value="PAS"/>
    <property type="match status" value="2"/>
</dbReference>
<protein>
    <recommendedName>
        <fullName evidence="15">Sensory/regulatory protein RpfC</fullName>
        <ecNumber evidence="3">2.7.13.3</ecNumber>
    </recommendedName>
</protein>
<keyword evidence="25" id="KW-1185">Reference proteome</keyword>
<proteinExistence type="predicted"/>
<dbReference type="PROSITE" id="PS50894">
    <property type="entry name" value="HPT"/>
    <property type="match status" value="1"/>
</dbReference>
<keyword evidence="18" id="KW-0175">Coiled coil</keyword>
<feature type="domain" description="HPt" evidence="23">
    <location>
        <begin position="908"/>
        <end position="1001"/>
    </location>
</feature>
<evidence type="ECO:0000256" key="13">
    <source>
        <dbReference type="ARBA" id="ARBA00023136"/>
    </source>
</evidence>
<dbReference type="InterPro" id="IPR011006">
    <property type="entry name" value="CheY-like_superfamily"/>
</dbReference>
<dbReference type="InterPro" id="IPR004358">
    <property type="entry name" value="Sig_transdc_His_kin-like_C"/>
</dbReference>
<dbReference type="InterPro" id="IPR003594">
    <property type="entry name" value="HATPase_dom"/>
</dbReference>
<evidence type="ECO:0000256" key="17">
    <source>
        <dbReference type="PROSITE-ProRule" id="PRU00169"/>
    </source>
</evidence>
<dbReference type="InterPro" id="IPR008207">
    <property type="entry name" value="Sig_transdc_His_kin_Hpt_dom"/>
</dbReference>
<dbReference type="InterPro" id="IPR035965">
    <property type="entry name" value="PAS-like_dom_sf"/>
</dbReference>
<dbReference type="Gene3D" id="1.20.120.160">
    <property type="entry name" value="HPT domain"/>
    <property type="match status" value="1"/>
</dbReference>
<feature type="modified residue" description="4-aspartylphosphate" evidence="17">
    <location>
        <position position="797"/>
    </location>
</feature>
<dbReference type="SUPFAM" id="SSF55785">
    <property type="entry name" value="PYP-like sensor domain (PAS domain)"/>
    <property type="match status" value="2"/>
</dbReference>
<dbReference type="OrthoDB" id="5468627at2"/>
<dbReference type="Gene3D" id="3.40.50.2300">
    <property type="match status" value="2"/>
</dbReference>
<feature type="modified residue" description="Phosphohistidine" evidence="16">
    <location>
        <position position="947"/>
    </location>
</feature>
<dbReference type="CDD" id="cd00082">
    <property type="entry name" value="HisKA"/>
    <property type="match status" value="1"/>
</dbReference>
<dbReference type="STRING" id="419481.SAMN05216233_1318"/>
<dbReference type="PROSITE" id="PS50109">
    <property type="entry name" value="HIS_KIN"/>
    <property type="match status" value="1"/>
</dbReference>
<dbReference type="SMART" id="SM00387">
    <property type="entry name" value="HATPase_c"/>
    <property type="match status" value="1"/>
</dbReference>
<evidence type="ECO:0000256" key="1">
    <source>
        <dbReference type="ARBA" id="ARBA00000085"/>
    </source>
</evidence>
<dbReference type="Pfam" id="PF01627">
    <property type="entry name" value="Hpt"/>
    <property type="match status" value="1"/>
</dbReference>
<dbReference type="SMART" id="SM00388">
    <property type="entry name" value="HisKA"/>
    <property type="match status" value="1"/>
</dbReference>
<dbReference type="InterPro" id="IPR001610">
    <property type="entry name" value="PAC"/>
</dbReference>
<evidence type="ECO:0000256" key="11">
    <source>
        <dbReference type="ARBA" id="ARBA00022989"/>
    </source>
</evidence>
<feature type="modified residue" description="4-aspartylphosphate" evidence="17">
    <location>
        <position position="657"/>
    </location>
</feature>
<evidence type="ECO:0000259" key="20">
    <source>
        <dbReference type="PROSITE" id="PS50110"/>
    </source>
</evidence>
<comment type="catalytic activity">
    <reaction evidence="1">
        <text>ATP + protein L-histidine = ADP + protein N-phospho-L-histidine.</text>
        <dbReference type="EC" id="2.7.13.3"/>
    </reaction>
</comment>
<name>A0A1G5JH43_9BACT</name>
<dbReference type="SMART" id="SM00448">
    <property type="entry name" value="REC"/>
    <property type="match status" value="2"/>
</dbReference>
<evidence type="ECO:0000256" key="14">
    <source>
        <dbReference type="ARBA" id="ARBA00064003"/>
    </source>
</evidence>
<evidence type="ECO:0000256" key="5">
    <source>
        <dbReference type="ARBA" id="ARBA00022553"/>
    </source>
</evidence>
<dbReference type="EMBL" id="FMUX01000031">
    <property type="protein sequence ID" value="SCY87703.1"/>
    <property type="molecule type" value="Genomic_DNA"/>
</dbReference>
<evidence type="ECO:0000259" key="23">
    <source>
        <dbReference type="PROSITE" id="PS50894"/>
    </source>
</evidence>
<dbReference type="FunFam" id="3.30.565.10:FF:000010">
    <property type="entry name" value="Sensor histidine kinase RcsC"/>
    <property type="match status" value="1"/>
</dbReference>
<keyword evidence="5 17" id="KW-0597">Phosphoprotein</keyword>
<sequence length="1113" mass="123586">MPDQMRHETPEETILRLTAELKKAKESLTVNETMVENASDGVVVIQDECFVFANSKVATHLGRPPHEIIGHPIAEFIHHDDTLRVLESYRLTTGDAAGEGFSEYTFRTIKADDSFGVVRLRSSGILWNGRPATLTFLRDITRQITSQAELEEYRDKLEEKVENRTAEMVAANRKLREEIAKRKTYEEELIKSRNSYQTILDSIQEGFFEVNLAGKLIFFNNSMCDISGYTRQELMGLHYKAYTSKKTAAELFNVFSTIFKTGRSGKISDYEMVGKNKSAVLSISATLIRNQHGEPTGFRGVARDITDRKRAEEALAKARNELEKRVEERTAELIRANESLTRAKEEADQSTRAKSEFLANMSHEIRTPLNAIVGMSDLLTKNMDTEKRLEYLGIIRTSSLSLLELINDILDFSKIDAGKLTFESIPFSLHELIDESADMFLEKNMAKQLELIIDIDPKIPRQLIADPLRLRQVLSNLISNAFKFTEHGEICIRVSLKEMAGPQATLLFEIRDTGIGIDPALLESATGDIFDAFAQADGSTTRKYGGTGLGLAICRNIVRIMGGDIWVKSERGKGSLFSFTARFKAVPESVAATPTLPPTMREMCALIVDDNPSTLMVIKRYMESFGFRTDLAESGEKAIRLCQGAHHGQAYDLVVLDVRLPGMDGIEVAQHIRKTHASDAPPIVMISALGNEFEIKRAKQIGVDSFLLKPIKQSLLFDSIMEIFGYESTRKNTATRQPPPSDEFSGLSVLLVEDNPINRMVATEMLQGSGALIDTAECGTEAVEKVKAQRYDVVLMDIQMPQMDGFQATRAIRNDLKRISLPIIAMTAHAMYGDREKCLAAGMNDYISKPIDRTRLFSAIRKNTRLSEALKMESRYAQRTPRTASSQELPFTLPGLNLDEGIHRLGGSWDTYVRILKEFKTQYTPFFTEFRKLMAADDLEGAALSAHALKGVAGNISAGDLMLAAKTLETAIREGQKDRILERVRLVESSLAVVLESVGKIGNTSPKNDGQPIELTRRPTPTHTALALLPDLAAHLAQFDPVASEGCFHKIKGSLAGIPNPGNELSRLITAMERAILAYDFEGAASLTDTLSRQLKHAPASSTTGKSPLRSSE</sequence>
<dbReference type="PANTHER" id="PTHR45339">
    <property type="entry name" value="HYBRID SIGNAL TRANSDUCTION HISTIDINE KINASE J"/>
    <property type="match status" value="1"/>
</dbReference>
<dbReference type="Gene3D" id="3.30.565.10">
    <property type="entry name" value="Histidine kinase-like ATPase, C-terminal domain"/>
    <property type="match status" value="1"/>
</dbReference>
<dbReference type="InterPro" id="IPR000014">
    <property type="entry name" value="PAS"/>
</dbReference>
<dbReference type="InterPro" id="IPR001789">
    <property type="entry name" value="Sig_transdc_resp-reg_receiver"/>
</dbReference>
<feature type="domain" description="PAS" evidence="21">
    <location>
        <begin position="192"/>
        <end position="236"/>
    </location>
</feature>
<dbReference type="Pfam" id="PF00072">
    <property type="entry name" value="Response_reg"/>
    <property type="match status" value="2"/>
</dbReference>
<keyword evidence="7" id="KW-0812">Transmembrane</keyword>
<dbReference type="Pfam" id="PF00512">
    <property type="entry name" value="HisKA"/>
    <property type="match status" value="1"/>
</dbReference>
<dbReference type="SUPFAM" id="SSF55874">
    <property type="entry name" value="ATPase domain of HSP90 chaperone/DNA topoisomerase II/histidine kinase"/>
    <property type="match status" value="1"/>
</dbReference>
<dbReference type="CDD" id="cd16922">
    <property type="entry name" value="HATPase_EvgS-ArcB-TorS-like"/>
    <property type="match status" value="1"/>
</dbReference>
<evidence type="ECO:0000259" key="19">
    <source>
        <dbReference type="PROSITE" id="PS50109"/>
    </source>
</evidence>
<dbReference type="AlphaFoldDB" id="A0A1G5JH43"/>
<dbReference type="Pfam" id="PF00989">
    <property type="entry name" value="PAS"/>
    <property type="match status" value="2"/>
</dbReference>
<dbReference type="InterPro" id="IPR013767">
    <property type="entry name" value="PAS_fold"/>
</dbReference>
<dbReference type="PROSITE" id="PS50110">
    <property type="entry name" value="RESPONSE_REGULATORY"/>
    <property type="match status" value="2"/>
</dbReference>
<dbReference type="InterPro" id="IPR005467">
    <property type="entry name" value="His_kinase_dom"/>
</dbReference>
<dbReference type="Proteomes" id="UP000198870">
    <property type="component" value="Unassembled WGS sequence"/>
</dbReference>
<keyword evidence="13" id="KW-0472">Membrane</keyword>
<dbReference type="CDD" id="cd17546">
    <property type="entry name" value="REC_hyHK_CKI1_RcsC-like"/>
    <property type="match status" value="2"/>
</dbReference>
<evidence type="ECO:0000259" key="22">
    <source>
        <dbReference type="PROSITE" id="PS50113"/>
    </source>
</evidence>
<evidence type="ECO:0000256" key="16">
    <source>
        <dbReference type="PROSITE-ProRule" id="PRU00110"/>
    </source>
</evidence>
<feature type="domain" description="PAS" evidence="21">
    <location>
        <begin position="50"/>
        <end position="96"/>
    </location>
</feature>
<dbReference type="InterPro" id="IPR003661">
    <property type="entry name" value="HisK_dim/P_dom"/>
</dbReference>
<keyword evidence="9" id="KW-0418">Kinase</keyword>
<evidence type="ECO:0000256" key="15">
    <source>
        <dbReference type="ARBA" id="ARBA00068150"/>
    </source>
</evidence>
<feature type="domain" description="Histidine kinase" evidence="19">
    <location>
        <begin position="360"/>
        <end position="585"/>
    </location>
</feature>
<dbReference type="NCBIfam" id="TIGR00229">
    <property type="entry name" value="sensory_box"/>
    <property type="match status" value="2"/>
</dbReference>
<keyword evidence="10" id="KW-0067">ATP-binding</keyword>
<dbReference type="GO" id="GO:0005886">
    <property type="term" value="C:plasma membrane"/>
    <property type="evidence" value="ECO:0007669"/>
    <property type="project" value="UniProtKB-SubCell"/>
</dbReference>
<dbReference type="PROSITE" id="PS50112">
    <property type="entry name" value="PAS"/>
    <property type="match status" value="2"/>
</dbReference>
<dbReference type="Gene3D" id="1.10.287.130">
    <property type="match status" value="1"/>
</dbReference>
<dbReference type="InterPro" id="IPR036641">
    <property type="entry name" value="HPT_dom_sf"/>
</dbReference>
<evidence type="ECO:0000313" key="25">
    <source>
        <dbReference type="Proteomes" id="UP000198870"/>
    </source>
</evidence>
<dbReference type="PROSITE" id="PS50113">
    <property type="entry name" value="PAC"/>
    <property type="match status" value="1"/>
</dbReference>
<keyword evidence="11" id="KW-1133">Transmembrane helix</keyword>
<evidence type="ECO:0000256" key="2">
    <source>
        <dbReference type="ARBA" id="ARBA00004651"/>
    </source>
</evidence>
<evidence type="ECO:0000313" key="24">
    <source>
        <dbReference type="EMBL" id="SCY87703.1"/>
    </source>
</evidence>
<keyword evidence="12" id="KW-0902">Two-component regulatory system</keyword>
<evidence type="ECO:0000256" key="12">
    <source>
        <dbReference type="ARBA" id="ARBA00023012"/>
    </source>
</evidence>
<dbReference type="InterPro" id="IPR000700">
    <property type="entry name" value="PAS-assoc_C"/>
</dbReference>
<dbReference type="Gene3D" id="3.30.450.20">
    <property type="entry name" value="PAS domain"/>
    <property type="match status" value="2"/>
</dbReference>
<feature type="coiled-coil region" evidence="18">
    <location>
        <begin position="301"/>
        <end position="353"/>
    </location>
</feature>
<gene>
    <name evidence="24" type="ORF">SAMN05216233_1318</name>
</gene>
<comment type="subunit">
    <text evidence="14">At low DSF concentrations, interacts with RpfF.</text>
</comment>
<comment type="subcellular location">
    <subcellularLocation>
        <location evidence="2">Cell membrane</location>
        <topology evidence="2">Multi-pass membrane protein</topology>
    </subcellularLocation>
</comment>
<dbReference type="GO" id="GO:0006355">
    <property type="term" value="P:regulation of DNA-templated transcription"/>
    <property type="evidence" value="ECO:0007669"/>
    <property type="project" value="InterPro"/>
</dbReference>
<keyword evidence="4" id="KW-1003">Cell membrane</keyword>
<dbReference type="GO" id="GO:0000155">
    <property type="term" value="F:phosphorelay sensor kinase activity"/>
    <property type="evidence" value="ECO:0007669"/>
    <property type="project" value="InterPro"/>
</dbReference>
<keyword evidence="6" id="KW-0808">Transferase</keyword>
<dbReference type="SUPFAM" id="SSF47226">
    <property type="entry name" value="Histidine-containing phosphotransfer domain, HPT domain"/>
    <property type="match status" value="1"/>
</dbReference>
<evidence type="ECO:0000256" key="4">
    <source>
        <dbReference type="ARBA" id="ARBA00022475"/>
    </source>
</evidence>
<feature type="domain" description="Response regulatory" evidence="20">
    <location>
        <begin position="604"/>
        <end position="724"/>
    </location>
</feature>
<dbReference type="SUPFAM" id="SSF52172">
    <property type="entry name" value="CheY-like"/>
    <property type="match status" value="2"/>
</dbReference>
<evidence type="ECO:0000256" key="6">
    <source>
        <dbReference type="ARBA" id="ARBA00022679"/>
    </source>
</evidence>
<evidence type="ECO:0000256" key="18">
    <source>
        <dbReference type="SAM" id="Coils"/>
    </source>
</evidence>
<dbReference type="FunFam" id="1.10.287.130:FF:000002">
    <property type="entry name" value="Two-component osmosensing histidine kinase"/>
    <property type="match status" value="1"/>
</dbReference>
<evidence type="ECO:0000256" key="3">
    <source>
        <dbReference type="ARBA" id="ARBA00012438"/>
    </source>
</evidence>
<feature type="coiled-coil region" evidence="18">
    <location>
        <begin position="147"/>
        <end position="188"/>
    </location>
</feature>
<dbReference type="GO" id="GO:0005524">
    <property type="term" value="F:ATP binding"/>
    <property type="evidence" value="ECO:0007669"/>
    <property type="project" value="UniProtKB-KW"/>
</dbReference>
<feature type="domain" description="PAC" evidence="22">
    <location>
        <begin position="266"/>
        <end position="317"/>
    </location>
</feature>
<dbReference type="PANTHER" id="PTHR45339:SF1">
    <property type="entry name" value="HYBRID SIGNAL TRANSDUCTION HISTIDINE KINASE J"/>
    <property type="match status" value="1"/>
</dbReference>
<organism evidence="24 25">
    <name type="scientific">Desulfoluna spongiiphila</name>
    <dbReference type="NCBI Taxonomy" id="419481"/>
    <lineage>
        <taxon>Bacteria</taxon>
        <taxon>Pseudomonadati</taxon>
        <taxon>Thermodesulfobacteriota</taxon>
        <taxon>Desulfobacteria</taxon>
        <taxon>Desulfobacterales</taxon>
        <taxon>Desulfolunaceae</taxon>
        <taxon>Desulfoluna</taxon>
    </lineage>
</organism>
<dbReference type="InterPro" id="IPR036890">
    <property type="entry name" value="HATPase_C_sf"/>
</dbReference>
<keyword evidence="8" id="KW-0547">Nucleotide-binding</keyword>
<dbReference type="InterPro" id="IPR036097">
    <property type="entry name" value="HisK_dim/P_sf"/>
</dbReference>
<evidence type="ECO:0000256" key="7">
    <source>
        <dbReference type="ARBA" id="ARBA00022692"/>
    </source>
</evidence>
<dbReference type="EC" id="2.7.13.3" evidence="3"/>
<evidence type="ECO:0000256" key="8">
    <source>
        <dbReference type="ARBA" id="ARBA00022741"/>
    </source>
</evidence>
<accession>A0A1G5JH43</accession>
<evidence type="ECO:0000256" key="10">
    <source>
        <dbReference type="ARBA" id="ARBA00022840"/>
    </source>
</evidence>
<dbReference type="CDD" id="cd00130">
    <property type="entry name" value="PAS"/>
    <property type="match status" value="2"/>
</dbReference>
<dbReference type="RefSeq" id="WP_139164115.1">
    <property type="nucleotide sequence ID" value="NZ_FMUX01000031.1"/>
</dbReference>
<evidence type="ECO:0000259" key="21">
    <source>
        <dbReference type="PROSITE" id="PS50112"/>
    </source>
</evidence>
<dbReference type="SMART" id="SM00086">
    <property type="entry name" value="PAC"/>
    <property type="match status" value="2"/>
</dbReference>
<dbReference type="PRINTS" id="PR00344">
    <property type="entry name" value="BCTRLSENSOR"/>
</dbReference>
<reference evidence="24 25" key="1">
    <citation type="submission" date="2016-10" db="EMBL/GenBank/DDBJ databases">
        <authorList>
            <person name="de Groot N.N."/>
        </authorList>
    </citation>
    <scope>NUCLEOTIDE SEQUENCE [LARGE SCALE GENOMIC DNA]</scope>
    <source>
        <strain evidence="24 25">AA1</strain>
    </source>
</reference>
<feature type="domain" description="Response regulatory" evidence="20">
    <location>
        <begin position="748"/>
        <end position="864"/>
    </location>
</feature>
<evidence type="ECO:0000256" key="9">
    <source>
        <dbReference type="ARBA" id="ARBA00022777"/>
    </source>
</evidence>